<feature type="chain" id="PRO_5046326686" evidence="4">
    <location>
        <begin position="24"/>
        <end position="296"/>
    </location>
</feature>
<evidence type="ECO:0000313" key="5">
    <source>
        <dbReference type="EMBL" id="QJR30654.1"/>
    </source>
</evidence>
<evidence type="ECO:0000313" key="6">
    <source>
        <dbReference type="Proteomes" id="UP000501130"/>
    </source>
</evidence>
<reference evidence="5 6" key="1">
    <citation type="submission" date="2020-05" db="EMBL/GenBank/DDBJ databases">
        <title>Compete genome of Limnobacter sp. SAORIC-580.</title>
        <authorList>
            <person name="Song J."/>
            <person name="Cho J.-C."/>
        </authorList>
    </citation>
    <scope>NUCLEOTIDE SEQUENCE [LARGE SCALE GENOMIC DNA]</scope>
    <source>
        <strain evidence="5 6">SAORIC-580</strain>
    </source>
</reference>
<comment type="similarity">
    <text evidence="1">Belongs to the MlaA family.</text>
</comment>
<dbReference type="InterPro" id="IPR007428">
    <property type="entry name" value="MlaA"/>
</dbReference>
<dbReference type="RefSeq" id="WP_171100751.1">
    <property type="nucleotide sequence ID" value="NZ_CP053084.1"/>
</dbReference>
<feature type="compositionally biased region" description="Polar residues" evidence="3">
    <location>
        <begin position="260"/>
        <end position="275"/>
    </location>
</feature>
<feature type="signal peptide" evidence="4">
    <location>
        <begin position="1"/>
        <end position="23"/>
    </location>
</feature>
<protein>
    <submittedName>
        <fullName evidence="5">VacJ family lipoprotein</fullName>
    </submittedName>
</protein>
<dbReference type="Proteomes" id="UP000501130">
    <property type="component" value="Chromosome"/>
</dbReference>
<dbReference type="PROSITE" id="PS51257">
    <property type="entry name" value="PROKAR_LIPOPROTEIN"/>
    <property type="match status" value="1"/>
</dbReference>
<feature type="compositionally biased region" description="Acidic residues" evidence="3">
    <location>
        <begin position="227"/>
        <end position="239"/>
    </location>
</feature>
<sequence length="296" mass="31928">MSIRKVILLLGVLGLSSACTSMRAPSESDPLEGFNRSVDGFNQVVDKAVVKPLAQGYDKVTPPEIKTVIGNFFSNLDDISVAVNNLLQGKPKAAGSDITRFALNTTIGIVGLADVATELGFQKNDEDFGQTLGVWGVGSGPYLVLPLLGPSTLRDAPARLVDAPLDPLYHYDDVRVRNSLLVVNVVNTRARLLPATDLVERVALDQYAFVRDAYLKRRASLVRDGAPDPDEQGYEDFEEESRSHIPESFPPFKAALMQIEPSSAASNAQPDSNSPIGLPIDLQQSERAKSGLGLLN</sequence>
<dbReference type="PANTHER" id="PTHR30035:SF3">
    <property type="entry name" value="INTERMEMBRANE PHOSPHOLIPID TRANSPORT SYSTEM LIPOPROTEIN MLAA"/>
    <property type="match status" value="1"/>
</dbReference>
<keyword evidence="2 4" id="KW-0732">Signal</keyword>
<keyword evidence="6" id="KW-1185">Reference proteome</keyword>
<name>A0ABX6NAG0_9BURK</name>
<gene>
    <name evidence="5" type="ORF">HKT17_13595</name>
</gene>
<evidence type="ECO:0000256" key="4">
    <source>
        <dbReference type="SAM" id="SignalP"/>
    </source>
</evidence>
<accession>A0ABX6NAG0</accession>
<organism evidence="5 6">
    <name type="scientific">Limnobacter profundi</name>
    <dbReference type="NCBI Taxonomy" id="2732163"/>
    <lineage>
        <taxon>Bacteria</taxon>
        <taxon>Pseudomonadati</taxon>
        <taxon>Pseudomonadota</taxon>
        <taxon>Betaproteobacteria</taxon>
        <taxon>Burkholderiales</taxon>
        <taxon>Burkholderiaceae</taxon>
        <taxon>Limnobacter</taxon>
    </lineage>
</organism>
<dbReference type="PANTHER" id="PTHR30035">
    <property type="entry name" value="LIPOPROTEIN VACJ-RELATED"/>
    <property type="match status" value="1"/>
</dbReference>
<evidence type="ECO:0000256" key="3">
    <source>
        <dbReference type="SAM" id="MobiDB-lite"/>
    </source>
</evidence>
<evidence type="ECO:0000256" key="2">
    <source>
        <dbReference type="ARBA" id="ARBA00022729"/>
    </source>
</evidence>
<dbReference type="EMBL" id="CP053084">
    <property type="protein sequence ID" value="QJR30654.1"/>
    <property type="molecule type" value="Genomic_DNA"/>
</dbReference>
<dbReference type="Pfam" id="PF04333">
    <property type="entry name" value="MlaA"/>
    <property type="match status" value="1"/>
</dbReference>
<feature type="region of interest" description="Disordered" evidence="3">
    <location>
        <begin position="260"/>
        <end position="282"/>
    </location>
</feature>
<evidence type="ECO:0000256" key="1">
    <source>
        <dbReference type="ARBA" id="ARBA00010634"/>
    </source>
</evidence>
<dbReference type="PRINTS" id="PR01805">
    <property type="entry name" value="VACJLIPOPROT"/>
</dbReference>
<feature type="region of interest" description="Disordered" evidence="3">
    <location>
        <begin position="224"/>
        <end position="247"/>
    </location>
</feature>
<proteinExistence type="inferred from homology"/>
<keyword evidence="5" id="KW-0449">Lipoprotein</keyword>